<sequence>MQTSLFEFANVLITAVKEASCSISKFKEEVEIKYKSDGSEVTQVDTQSQQIIFSIIKNKYPTINIIGEEDIEGGIPGNQLPTITQLSFGSLENKIININDIIIYVDPLDGTDCYTHKQYDSVCVLVGVTYKGKPMIGIVSKPFYNNEITFAIENYISSISLQPLNDKIIFVCSKKNNIQHLIKSFPDPYEVKYKGGSGAKMMAIIHQEADIYYHPLIQSCTWDTLAAQVILEAQGGIVCDIYGNPLCYPSSKKESMRHKKGVLCLSPRAKKYLPYMLSISKTILL</sequence>
<dbReference type="Pfam" id="PF00459">
    <property type="entry name" value="Inositol_P"/>
    <property type="match status" value="1"/>
</dbReference>
<name>A0ABQ0DG69_9EUKA</name>
<keyword evidence="4" id="KW-1185">Reference proteome</keyword>
<dbReference type="PANTHER" id="PTHR43028">
    <property type="entry name" value="3'(2'),5'-BISPHOSPHATE NUCLEOTIDASE 1"/>
    <property type="match status" value="1"/>
</dbReference>
<dbReference type="EMBL" id="BAAFRS010000085">
    <property type="protein sequence ID" value="GAB1221840.1"/>
    <property type="molecule type" value="Genomic_DNA"/>
</dbReference>
<dbReference type="SUPFAM" id="SSF56655">
    <property type="entry name" value="Carbohydrate phosphatase"/>
    <property type="match status" value="1"/>
</dbReference>
<comment type="caution">
    <text evidence="3">The sequence shown here is derived from an EMBL/GenBank/DDBJ whole genome shotgun (WGS) entry which is preliminary data.</text>
</comment>
<dbReference type="Proteomes" id="UP001628156">
    <property type="component" value="Unassembled WGS sequence"/>
</dbReference>
<evidence type="ECO:0000313" key="4">
    <source>
        <dbReference type="Proteomes" id="UP001628156"/>
    </source>
</evidence>
<protein>
    <recommendedName>
        <fullName evidence="2">3'(2'),5'-bisphosphate nucleotidase</fullName>
        <ecNumber evidence="2">3.1.3.7</ecNumber>
    </recommendedName>
</protein>
<organism evidence="3 4">
    <name type="scientific">Entamoeba nuttalli</name>
    <dbReference type="NCBI Taxonomy" id="412467"/>
    <lineage>
        <taxon>Eukaryota</taxon>
        <taxon>Amoebozoa</taxon>
        <taxon>Evosea</taxon>
        <taxon>Archamoebae</taxon>
        <taxon>Mastigamoebida</taxon>
        <taxon>Entamoebidae</taxon>
        <taxon>Entamoeba</taxon>
    </lineage>
</organism>
<dbReference type="EC" id="3.1.3.7" evidence="2"/>
<evidence type="ECO:0000256" key="1">
    <source>
        <dbReference type="ARBA" id="ARBA00009759"/>
    </source>
</evidence>
<comment type="similarity">
    <text evidence="1">Belongs to the inositol monophosphatase superfamily.</text>
</comment>
<evidence type="ECO:0000256" key="2">
    <source>
        <dbReference type="ARBA" id="ARBA00012633"/>
    </source>
</evidence>
<dbReference type="InterPro" id="IPR000760">
    <property type="entry name" value="Inositol_monophosphatase-like"/>
</dbReference>
<dbReference type="Gene3D" id="3.30.540.10">
    <property type="entry name" value="Fructose-1,6-Bisphosphatase, subunit A, domain 1"/>
    <property type="match status" value="1"/>
</dbReference>
<dbReference type="Gene3D" id="3.40.190.80">
    <property type="match status" value="1"/>
</dbReference>
<gene>
    <name evidence="3" type="ORF">ENUP19_0085G0059</name>
</gene>
<dbReference type="InterPro" id="IPR050725">
    <property type="entry name" value="CysQ/Inositol_MonoPase"/>
</dbReference>
<reference evidence="3 4" key="1">
    <citation type="journal article" date="2019" name="PLoS Negl. Trop. Dis.">
        <title>Whole genome sequencing of Entamoeba nuttalli reveals mammalian host-related molecular signatures and a novel octapeptide-repeat surface protein.</title>
        <authorList>
            <person name="Tanaka M."/>
            <person name="Makiuchi T."/>
            <person name="Komiyama T."/>
            <person name="Shiina T."/>
            <person name="Osaki K."/>
            <person name="Tachibana H."/>
        </authorList>
    </citation>
    <scope>NUCLEOTIDE SEQUENCE [LARGE SCALE GENOMIC DNA]</scope>
    <source>
        <strain evidence="3 4">P19-061405</strain>
    </source>
</reference>
<dbReference type="PANTHER" id="PTHR43028:SF5">
    <property type="entry name" value="3'(2'),5'-BISPHOSPHATE NUCLEOTIDASE 1"/>
    <property type="match status" value="1"/>
</dbReference>
<accession>A0ABQ0DG69</accession>
<proteinExistence type="inferred from homology"/>
<evidence type="ECO:0000313" key="3">
    <source>
        <dbReference type="EMBL" id="GAB1221840.1"/>
    </source>
</evidence>